<dbReference type="InterPro" id="IPR003599">
    <property type="entry name" value="Ig_sub"/>
</dbReference>
<dbReference type="PANTHER" id="PTHR46013:SF4">
    <property type="entry name" value="B-CELL RECEPTOR CD22-RELATED"/>
    <property type="match status" value="1"/>
</dbReference>
<feature type="chain" id="PRO_5035830463" description="Ig-like domain-containing protein" evidence="1">
    <location>
        <begin position="17"/>
        <end position="626"/>
    </location>
</feature>
<dbReference type="InterPro" id="IPR003597">
    <property type="entry name" value="Ig_C1-set"/>
</dbReference>
<dbReference type="FunFam" id="2.60.40.10:FF:001918">
    <property type="entry name" value="Immunoglobulin light 1 constant 3"/>
    <property type="match status" value="1"/>
</dbReference>
<dbReference type="InterPro" id="IPR013106">
    <property type="entry name" value="Ig_V-set"/>
</dbReference>
<evidence type="ECO:0000313" key="3">
    <source>
        <dbReference type="Ensembl" id="ENSDLAP00005052259.2"/>
    </source>
</evidence>
<dbReference type="Pfam" id="PF13895">
    <property type="entry name" value="Ig_2"/>
    <property type="match status" value="1"/>
</dbReference>
<dbReference type="InterPro" id="IPR036179">
    <property type="entry name" value="Ig-like_dom_sf"/>
</dbReference>
<keyword evidence="4" id="KW-1185">Reference proteome</keyword>
<dbReference type="InterPro" id="IPR013783">
    <property type="entry name" value="Ig-like_fold"/>
</dbReference>
<dbReference type="Pfam" id="PF07686">
    <property type="entry name" value="V-set"/>
    <property type="match status" value="1"/>
</dbReference>
<proteinExistence type="predicted"/>
<dbReference type="SMART" id="SM00407">
    <property type="entry name" value="IGc1"/>
    <property type="match status" value="1"/>
</dbReference>
<dbReference type="PANTHER" id="PTHR46013">
    <property type="entry name" value="VASCULAR CELL ADHESION MOLECULE 1"/>
    <property type="match status" value="1"/>
</dbReference>
<keyword evidence="1" id="KW-0732">Signal</keyword>
<dbReference type="CDD" id="cd00096">
    <property type="entry name" value="Ig"/>
    <property type="match status" value="1"/>
</dbReference>
<feature type="domain" description="Ig-like" evidence="2">
    <location>
        <begin position="520"/>
        <end position="615"/>
    </location>
</feature>
<dbReference type="Proteomes" id="UP000694389">
    <property type="component" value="Unassembled WGS sequence"/>
</dbReference>
<protein>
    <recommendedName>
        <fullName evidence="2">Ig-like domain-containing protein</fullName>
    </recommendedName>
</protein>
<accession>A0A8C4I410</accession>
<dbReference type="Gene3D" id="2.60.40.10">
    <property type="entry name" value="Immunoglobulins"/>
    <property type="match status" value="6"/>
</dbReference>
<dbReference type="Pfam" id="PF07654">
    <property type="entry name" value="C1-set"/>
    <property type="match status" value="1"/>
</dbReference>
<feature type="domain" description="Ig-like" evidence="2">
    <location>
        <begin position="234"/>
        <end position="327"/>
    </location>
</feature>
<feature type="domain" description="Ig-like" evidence="2">
    <location>
        <begin position="343"/>
        <end position="419"/>
    </location>
</feature>
<evidence type="ECO:0000259" key="2">
    <source>
        <dbReference type="PROSITE" id="PS50835"/>
    </source>
</evidence>
<name>A0A8C4I410_DICLA</name>
<dbReference type="SMART" id="SM00408">
    <property type="entry name" value="IGc2"/>
    <property type="match status" value="2"/>
</dbReference>
<feature type="domain" description="Ig-like" evidence="2">
    <location>
        <begin position="424"/>
        <end position="509"/>
    </location>
</feature>
<dbReference type="Pfam" id="PF07679">
    <property type="entry name" value="I-set"/>
    <property type="match status" value="1"/>
</dbReference>
<dbReference type="InterPro" id="IPR003598">
    <property type="entry name" value="Ig_sub2"/>
</dbReference>
<dbReference type="PROSITE" id="PS50835">
    <property type="entry name" value="IG_LIKE"/>
    <property type="match status" value="4"/>
</dbReference>
<dbReference type="SMART" id="SM00409">
    <property type="entry name" value="IG"/>
    <property type="match status" value="6"/>
</dbReference>
<dbReference type="Pfam" id="PF13927">
    <property type="entry name" value="Ig_3"/>
    <property type="match status" value="1"/>
</dbReference>
<sequence>MKSFLFLLSIIGCCVGQDLLPEGPVEAFFGKNVTFQTLVDVKDDFITFAWFYNGGSGPVPIVTVTPAGETVAEGYQGRVRVNRTNGFLTLGPLKANDRGFYNATMVTSEMMKTGETMLRVLGCCDWYALPEGPVDAVSGKPVTFKTLMDPKENFSDIVWFFSNGGQLTRLATVTSSLRTSVVSEAYKERLKLNQTNGFLTLMSPTMADSGDYYINIFIGTRVKTGETKLRVLEPVSNVTIRANVPETVEFNSTVVLTCSAEGSFLKFSWTSGKAPIMADNTRLSIKEEATSSMLTISGIRSSDLVGPIYCTAANQLEMEKSAPFNLTVIFPAPPSVVTHPAQPNLTASVKPESVSEGQNVTLTCDTSCELPGPSTIVWFRNGQQVAKPPHFQASAEDAGSYTCAVEGQESVQSNPVFLDVHYAPVNVLIEVSHNGTLAEGSSVNLTCSSAAKPVGRYTWYRRTSSSSLLQVGSGKVLSLASLDLSNAGLYVCQVRNRLGEKSSSEVLLEVDVLEMDRVVPTLTVLPPSSEELQQGKATLMCLANKGFPSDWSLSWKVDGSSSSSSSSSWEQSRSPGVLKDGHYCWSSTLRLSADHWRKVGSVTCEATQGSQTPLSETLRRDQCPQF</sequence>
<dbReference type="Ensembl" id="ENSDLAT00005055614.2">
    <property type="protein sequence ID" value="ENSDLAP00005052259.2"/>
    <property type="gene ID" value="ENSDLAG00005022595.2"/>
</dbReference>
<evidence type="ECO:0000313" key="4">
    <source>
        <dbReference type="Proteomes" id="UP000694389"/>
    </source>
</evidence>
<reference evidence="3" key="2">
    <citation type="submission" date="2025-09" db="UniProtKB">
        <authorList>
            <consortium name="Ensembl"/>
        </authorList>
    </citation>
    <scope>IDENTIFICATION</scope>
</reference>
<dbReference type="InterPro" id="IPR007110">
    <property type="entry name" value="Ig-like_dom"/>
</dbReference>
<dbReference type="InterPro" id="IPR013098">
    <property type="entry name" value="Ig_I-set"/>
</dbReference>
<organism evidence="3 4">
    <name type="scientific">Dicentrarchus labrax</name>
    <name type="common">European seabass</name>
    <name type="synonym">Morone labrax</name>
    <dbReference type="NCBI Taxonomy" id="13489"/>
    <lineage>
        <taxon>Eukaryota</taxon>
        <taxon>Metazoa</taxon>
        <taxon>Chordata</taxon>
        <taxon>Craniata</taxon>
        <taxon>Vertebrata</taxon>
        <taxon>Euteleostomi</taxon>
        <taxon>Actinopterygii</taxon>
        <taxon>Neopterygii</taxon>
        <taxon>Teleostei</taxon>
        <taxon>Neoteleostei</taxon>
        <taxon>Acanthomorphata</taxon>
        <taxon>Eupercaria</taxon>
        <taxon>Moronidae</taxon>
        <taxon>Dicentrarchus</taxon>
    </lineage>
</organism>
<dbReference type="AlphaFoldDB" id="A0A8C4I410"/>
<reference evidence="3" key="1">
    <citation type="submission" date="2025-08" db="UniProtKB">
        <authorList>
            <consortium name="Ensembl"/>
        </authorList>
    </citation>
    <scope>IDENTIFICATION</scope>
</reference>
<dbReference type="GeneTree" id="ENSGT01030000234589"/>
<dbReference type="SUPFAM" id="SSF48726">
    <property type="entry name" value="Immunoglobulin"/>
    <property type="match status" value="6"/>
</dbReference>
<evidence type="ECO:0000256" key="1">
    <source>
        <dbReference type="SAM" id="SignalP"/>
    </source>
</evidence>
<feature type="signal peptide" evidence="1">
    <location>
        <begin position="1"/>
        <end position="16"/>
    </location>
</feature>